<keyword evidence="3 6" id="KW-0808">Transferase</keyword>
<proteinExistence type="predicted"/>
<dbReference type="InterPro" id="IPR015424">
    <property type="entry name" value="PyrdxlP-dep_Trfase"/>
</dbReference>
<dbReference type="InterPro" id="IPR000182">
    <property type="entry name" value="GNAT_dom"/>
</dbReference>
<comment type="cofactor">
    <cofactor evidence="1">
        <name>pyridoxal 5'-phosphate</name>
        <dbReference type="ChEBI" id="CHEBI:597326"/>
    </cofactor>
</comment>
<dbReference type="RefSeq" id="WP_171227453.1">
    <property type="nucleotide sequence ID" value="NZ_CP053085.1"/>
</dbReference>
<dbReference type="AlphaFoldDB" id="A0A6M4IWR0"/>
<dbReference type="Pfam" id="PF21926">
    <property type="entry name" value="FeeM"/>
    <property type="match status" value="1"/>
</dbReference>
<accession>A0A6M4IWR0</accession>
<evidence type="ECO:0000256" key="4">
    <source>
        <dbReference type="ARBA" id="ARBA00022898"/>
    </source>
</evidence>
<dbReference type="InterPro" id="IPR054597">
    <property type="entry name" value="FeeM_cat"/>
</dbReference>
<keyword evidence="2" id="KW-0032">Aminotransferase</keyword>
<dbReference type="GO" id="GO:0008483">
    <property type="term" value="F:transaminase activity"/>
    <property type="evidence" value="ECO:0007669"/>
    <property type="project" value="UniProtKB-KW"/>
</dbReference>
<dbReference type="Gene3D" id="3.90.1150.10">
    <property type="entry name" value="Aspartate Aminotransferase, domain 1"/>
    <property type="match status" value="1"/>
</dbReference>
<gene>
    <name evidence="6" type="ORF">HKW67_22035</name>
</gene>
<sequence length="556" mass="60672">MTTPQQSTRGTVRLATEADHDAIHALNYRTFVEEIPQHAPNATRRHVDRFHDDNVYAVYEVNGRIVGMISGRTQRPFSLDQKLGSVDDYLPAGRTPVEIRLLAVEPEFRASRVFTQLVGFLTQHFLAKGFDLGIMSGTTRQLRLYRHLGFHAFGPLIGTEQAAYQPMYITAEEVLMWPDALNEGADALGVGANFLPGPVGISDVVQQAMNRGATSHRAESFHARYRDVQWRLCALADAQNATMLLGSGTLANDVVAAQISLLDAPGVIVSNGEFGERLIDHATRMQIPHTVVRAPWGEPLDYAEIAVAVRSTNARWLWAVHGETSTGVINDLATLTAIAQDHRAKMALDVISSLGTVPLSLRHVWLASAVSGKALSAFPGIAIVFHDGQIHSASHRIPRYLDLGLAVQEQGVPFTQSSNLLDALGTSLAEIDWSARFDRVAHDGTWLRRAMESRGWRLLASAEHASPAVHTLVPPVGASARAIGEQLRAAGWLISFESGYLRERNWLQVCLMGHYAPVSLRSFPAALDRCTPTAAVKPPVHSTPLGEFASARRATA</sequence>
<evidence type="ECO:0000256" key="2">
    <source>
        <dbReference type="ARBA" id="ARBA00022576"/>
    </source>
</evidence>
<name>A0A6M4IWR0_9BACT</name>
<dbReference type="Gene3D" id="3.40.630.30">
    <property type="match status" value="1"/>
</dbReference>
<organism evidence="6 7">
    <name type="scientific">Gemmatimonas groenlandica</name>
    <dbReference type="NCBI Taxonomy" id="2732249"/>
    <lineage>
        <taxon>Bacteria</taxon>
        <taxon>Pseudomonadati</taxon>
        <taxon>Gemmatimonadota</taxon>
        <taxon>Gemmatimonadia</taxon>
        <taxon>Gemmatimonadales</taxon>
        <taxon>Gemmatimonadaceae</taxon>
        <taxon>Gemmatimonas</taxon>
    </lineage>
</organism>
<protein>
    <submittedName>
        <fullName evidence="6">GNAT family N-acetyltransferase</fullName>
    </submittedName>
</protein>
<dbReference type="PANTHER" id="PTHR42778:SF1">
    <property type="entry name" value="2-AMINOETHYLPHOSPHONATE--PYRUVATE TRANSAMINASE"/>
    <property type="match status" value="1"/>
</dbReference>
<dbReference type="KEGG" id="ggr:HKW67_22035"/>
<dbReference type="PANTHER" id="PTHR42778">
    <property type="entry name" value="2-AMINOETHYLPHOSPHONATE--PYRUVATE TRANSAMINASE"/>
    <property type="match status" value="1"/>
</dbReference>
<dbReference type="InterPro" id="IPR015422">
    <property type="entry name" value="PyrdxlP-dep_Trfase_small"/>
</dbReference>
<evidence type="ECO:0000313" key="6">
    <source>
        <dbReference type="EMBL" id="QJR38016.1"/>
    </source>
</evidence>
<dbReference type="Gene3D" id="3.40.640.10">
    <property type="entry name" value="Type I PLP-dependent aspartate aminotransferase-like (Major domain)"/>
    <property type="match status" value="1"/>
</dbReference>
<reference evidence="6 7" key="1">
    <citation type="submission" date="2020-05" db="EMBL/GenBank/DDBJ databases">
        <title>Complete genome sequence of Gemmatimonas greenlandica TET16.</title>
        <authorList>
            <person name="Zeng Y."/>
        </authorList>
    </citation>
    <scope>NUCLEOTIDE SEQUENCE [LARGE SCALE GENOMIC DNA]</scope>
    <source>
        <strain evidence="6 7">TET16</strain>
    </source>
</reference>
<dbReference type="InterPro" id="IPR016181">
    <property type="entry name" value="Acyl_CoA_acyltransferase"/>
</dbReference>
<dbReference type="EMBL" id="CP053085">
    <property type="protein sequence ID" value="QJR38016.1"/>
    <property type="molecule type" value="Genomic_DNA"/>
</dbReference>
<dbReference type="Proteomes" id="UP000500938">
    <property type="component" value="Chromosome"/>
</dbReference>
<evidence type="ECO:0000259" key="5">
    <source>
        <dbReference type="PROSITE" id="PS51186"/>
    </source>
</evidence>
<dbReference type="InterPro" id="IPR015421">
    <property type="entry name" value="PyrdxlP-dep_Trfase_major"/>
</dbReference>
<evidence type="ECO:0000256" key="3">
    <source>
        <dbReference type="ARBA" id="ARBA00022679"/>
    </source>
</evidence>
<feature type="domain" description="N-acetyltransferase" evidence="5">
    <location>
        <begin position="10"/>
        <end position="172"/>
    </location>
</feature>
<evidence type="ECO:0000313" key="7">
    <source>
        <dbReference type="Proteomes" id="UP000500938"/>
    </source>
</evidence>
<dbReference type="SUPFAM" id="SSF53383">
    <property type="entry name" value="PLP-dependent transferases"/>
    <property type="match status" value="1"/>
</dbReference>
<keyword evidence="7" id="KW-1185">Reference proteome</keyword>
<evidence type="ECO:0000256" key="1">
    <source>
        <dbReference type="ARBA" id="ARBA00001933"/>
    </source>
</evidence>
<dbReference type="SUPFAM" id="SSF55729">
    <property type="entry name" value="Acyl-CoA N-acyltransferases (Nat)"/>
    <property type="match status" value="1"/>
</dbReference>
<keyword evidence="4" id="KW-0663">Pyridoxal phosphate</keyword>
<dbReference type="PROSITE" id="PS51186">
    <property type="entry name" value="GNAT"/>
    <property type="match status" value="1"/>
</dbReference>
<dbReference type="GO" id="GO:0016747">
    <property type="term" value="F:acyltransferase activity, transferring groups other than amino-acyl groups"/>
    <property type="evidence" value="ECO:0007669"/>
    <property type="project" value="InterPro"/>
</dbReference>